<feature type="domain" description="Synergin gamma C-terminal" evidence="2">
    <location>
        <begin position="660"/>
        <end position="851"/>
    </location>
</feature>
<feature type="region of interest" description="Disordered" evidence="1">
    <location>
        <begin position="1"/>
        <end position="38"/>
    </location>
</feature>
<protein>
    <recommendedName>
        <fullName evidence="2">Synergin gamma C-terminal domain-containing protein</fullName>
    </recommendedName>
</protein>
<keyword evidence="4" id="KW-1185">Reference proteome</keyword>
<comment type="caution">
    <text evidence="3">The sequence shown here is derived from an EMBL/GenBank/DDBJ whole genome shotgun (WGS) entry which is preliminary data.</text>
</comment>
<evidence type="ECO:0000313" key="4">
    <source>
        <dbReference type="Proteomes" id="UP000238479"/>
    </source>
</evidence>
<proteinExistence type="predicted"/>
<dbReference type="Gramene" id="PRQ42157">
    <property type="protein sequence ID" value="PRQ42157"/>
    <property type="gene ID" value="RchiOBHm_Chr3g0454571"/>
</dbReference>
<evidence type="ECO:0000256" key="1">
    <source>
        <dbReference type="SAM" id="MobiDB-lite"/>
    </source>
</evidence>
<organism evidence="3 4">
    <name type="scientific">Rosa chinensis</name>
    <name type="common">China rose</name>
    <dbReference type="NCBI Taxonomy" id="74649"/>
    <lineage>
        <taxon>Eukaryota</taxon>
        <taxon>Viridiplantae</taxon>
        <taxon>Streptophyta</taxon>
        <taxon>Embryophyta</taxon>
        <taxon>Tracheophyta</taxon>
        <taxon>Spermatophyta</taxon>
        <taxon>Magnoliopsida</taxon>
        <taxon>eudicotyledons</taxon>
        <taxon>Gunneridae</taxon>
        <taxon>Pentapetalae</taxon>
        <taxon>rosids</taxon>
        <taxon>fabids</taxon>
        <taxon>Rosales</taxon>
        <taxon>Rosaceae</taxon>
        <taxon>Rosoideae</taxon>
        <taxon>Rosoideae incertae sedis</taxon>
        <taxon>Rosa</taxon>
    </lineage>
</organism>
<dbReference type="EMBL" id="PDCK01000041">
    <property type="protein sequence ID" value="PRQ42157.1"/>
    <property type="molecule type" value="Genomic_DNA"/>
</dbReference>
<gene>
    <name evidence="3" type="ORF">RchiOBHm_Chr3g0454571</name>
</gene>
<sequence length="857" mass="93379">MGALPLSLFGEEERDEQVNQDLTENEGFGKKGSNLNGSSGGIDDLISNLYVQNGSNRDSGSGGIDFSKSGLNLRSNGVDSKLAGLIPSQNGKLDGGDLSSNGLKFFEGVDLNGSSNSSVLKMNVEEGNGDFDEDDDDGWEFKAAEPENRVGNENSKERGILEVAESSTLVNGGIQEHTGGTGFSGGFGIHEFNNVSVASNGTSHGNGEWGFSFDFKPRPVIQDNFFSETYSKSKQSNAATVSNSSGVDDNVWGFKDAFSETGSEHKSEDAKAATPAGVELHTLDGAGAGPRNDFFAGSDWISHQSSESSFAFPFIPNSGNKDGVISDSYSSGKKDDIVTGLSFPPDTNHIESEDNFWEFKDAFSESGSKLEGELVVASNSPTNIKPSAMGGENQHSEVTLNNHRQALPLSIFGGEELETDDSSVHQDISTQTAASQQINTAKSPATNVSITDLISSLYSQVEQNTSKLHTPKETESTMHPVTTVLDSDFVGDDADDDSWKFKDAVSKDRDPTSIANLEDSLKHSCTKIQLDDFVELYCKLKNESYFLALYHLDQKKKAQGRASLSGEDATEALDKEIQKLYNELPQDNMRLDQFQSGNPSPRNECLNELHKALQELKFQVLESEYQLSQRLSLAEKDLISAIELLRHAAAILRILRLRSAEEQSRYIAAWSQMVSICAEELKHGSLIWMQLLEKNVQKQMLSEPRGKQYIIALGEIYRVVLVLGASIKLYSPWILLQSSDCSSLFGLLNECSTLWSSSGLDEALRSISDVDDLKYDGNVNALLDSLTSINHLDTFSLQNHFLSGQQAICSLSLLTAGAVPGIKMVAWNEVHYLLTLANLWINLIGGEPPRLPHFSLS</sequence>
<evidence type="ECO:0000259" key="2">
    <source>
        <dbReference type="Pfam" id="PF25999"/>
    </source>
</evidence>
<reference evidence="3 4" key="1">
    <citation type="journal article" date="2018" name="Nat. Genet.">
        <title>The Rosa genome provides new insights in the design of modern roses.</title>
        <authorList>
            <person name="Bendahmane M."/>
        </authorList>
    </citation>
    <scope>NUCLEOTIDE SEQUENCE [LARGE SCALE GENOMIC DNA]</scope>
    <source>
        <strain evidence="4">cv. Old Blush</strain>
    </source>
</reference>
<dbReference type="Pfam" id="PF25999">
    <property type="entry name" value="SYNRG_C"/>
    <property type="match status" value="1"/>
</dbReference>
<dbReference type="PANTHER" id="PTHR35701">
    <property type="entry name" value="OS11G0148400 PROTEIN"/>
    <property type="match status" value="1"/>
</dbReference>
<name>A0A2P6R6W8_ROSCH</name>
<dbReference type="InterPro" id="IPR059024">
    <property type="entry name" value="SYNRG_C"/>
</dbReference>
<dbReference type="PANTHER" id="PTHR35701:SF1">
    <property type="entry name" value="OS11G0148400 PROTEIN"/>
    <property type="match status" value="1"/>
</dbReference>
<dbReference type="OMA" id="HGALIWK"/>
<dbReference type="STRING" id="74649.A0A2P6R6W8"/>
<dbReference type="Proteomes" id="UP000238479">
    <property type="component" value="Chromosome 3"/>
</dbReference>
<dbReference type="AlphaFoldDB" id="A0A2P6R6W8"/>
<evidence type="ECO:0000313" key="3">
    <source>
        <dbReference type="EMBL" id="PRQ42157.1"/>
    </source>
</evidence>
<accession>A0A2P6R6W8</accession>